<keyword evidence="4" id="KW-0057">Aromatic amino acid biosynthesis</keyword>
<dbReference type="InterPro" id="IPR000312">
    <property type="entry name" value="Glycosyl_Trfase_fam3"/>
</dbReference>
<evidence type="ECO:0000256" key="1">
    <source>
        <dbReference type="ARBA" id="ARBA00022676"/>
    </source>
</evidence>
<evidence type="ECO:0000313" key="7">
    <source>
        <dbReference type="Proteomes" id="UP000515307"/>
    </source>
</evidence>
<name>A0A7G7BMI1_9ACTN</name>
<organism evidence="6 7">
    <name type="scientific">Streptomyces finlayi</name>
    <dbReference type="NCBI Taxonomy" id="67296"/>
    <lineage>
        <taxon>Bacteria</taxon>
        <taxon>Bacillati</taxon>
        <taxon>Actinomycetota</taxon>
        <taxon>Actinomycetes</taxon>
        <taxon>Kitasatosporales</taxon>
        <taxon>Streptomycetaceae</taxon>
        <taxon>Streptomyces</taxon>
    </lineage>
</organism>
<protein>
    <recommendedName>
        <fullName evidence="5">Glycosyl transferase family 3 domain-containing protein</fullName>
    </recommendedName>
</protein>
<dbReference type="GO" id="GO:0000162">
    <property type="term" value="P:L-tryptophan biosynthetic process"/>
    <property type="evidence" value="ECO:0007669"/>
    <property type="project" value="UniProtKB-KW"/>
</dbReference>
<reference evidence="7" key="1">
    <citation type="submission" date="2019-10" db="EMBL/GenBank/DDBJ databases">
        <title>Antimicrobial potential of Antarctic Bacteria.</title>
        <authorList>
            <person name="Benaud N."/>
            <person name="Edwards R.J."/>
            <person name="Ferrari B.C."/>
        </authorList>
    </citation>
    <scope>NUCLEOTIDE SEQUENCE [LARGE SCALE GENOMIC DNA]</scope>
    <source>
        <strain evidence="7">NBSH44</strain>
    </source>
</reference>
<dbReference type="GO" id="GO:0004048">
    <property type="term" value="F:anthranilate phosphoribosyltransferase activity"/>
    <property type="evidence" value="ECO:0007669"/>
    <property type="project" value="InterPro"/>
</dbReference>
<accession>A0A7G7BMI1</accession>
<dbReference type="KEGG" id="sfiy:F0344_19670"/>
<evidence type="ECO:0000256" key="3">
    <source>
        <dbReference type="ARBA" id="ARBA00022822"/>
    </source>
</evidence>
<dbReference type="Proteomes" id="UP000515307">
    <property type="component" value="Chromosome"/>
</dbReference>
<dbReference type="Pfam" id="PF00591">
    <property type="entry name" value="Glycos_transf_3"/>
    <property type="match status" value="1"/>
</dbReference>
<proteinExistence type="predicted"/>
<evidence type="ECO:0000259" key="5">
    <source>
        <dbReference type="Pfam" id="PF00591"/>
    </source>
</evidence>
<dbReference type="GO" id="GO:0005829">
    <property type="term" value="C:cytosol"/>
    <property type="evidence" value="ECO:0007669"/>
    <property type="project" value="TreeGrafter"/>
</dbReference>
<dbReference type="SUPFAM" id="SSF52418">
    <property type="entry name" value="Nucleoside phosphorylase/phosphoribosyltransferase catalytic domain"/>
    <property type="match status" value="1"/>
</dbReference>
<sequence>MESGARLPVQAWPHQSMRGFPATTRRRSAAFQPTTVTTALDFGDLLHKQVIGTKFHRRGAHLGLLRSLPKRPRLTRSEHDVDHVHLVGAGGKAWVGSRASNLIDGKPARVPRSTEDCPAQGAAPVETNAAPVTRHRTTREGHRAVIASGRCCLVGVNGDMRLPRRRPANGSDCQSPPPSVREVLYRVSLGLPIASGTVGRAMLDLAALPDHAARDNLLTAVLTGLMARGPAESDVVEVLRAALSLDEVETVDLPSPSGSRLLLLAGSGKKGIKSFNVSTSSAIVAAAAGASVVKMGSRATSSVMGSRDLAESLGLPHSRTRSSIITAVERSRLAFVPIEDMIPVLDQVYGGRFHVLNPLSFGLAALAARLRGGVLVFGLAHPKVDLAARVLGRLGVSEALVVASGNPAGYFADEFGLGNRSLTCRLTGGTVGAVHTFEADDLKNLGLSSPNSVHPPRSATEAVQWVLDALAGEGNPAHVHLIALNSAVMLMTAGLARDLADGYGQAEAAINSGRAWAKVEALREEALCQQTI</sequence>
<keyword evidence="7" id="KW-1185">Reference proteome</keyword>
<dbReference type="Gene3D" id="3.40.1030.10">
    <property type="entry name" value="Nucleoside phosphorylase/phosphoribosyltransferase catalytic domain"/>
    <property type="match status" value="1"/>
</dbReference>
<gene>
    <name evidence="6" type="ORF">F0344_19670</name>
</gene>
<keyword evidence="1" id="KW-0328">Glycosyltransferase</keyword>
<dbReference type="AlphaFoldDB" id="A0A7G7BMI1"/>
<keyword evidence="3" id="KW-0822">Tryptophan biosynthesis</keyword>
<keyword evidence="3" id="KW-0028">Amino-acid biosynthesis</keyword>
<dbReference type="InterPro" id="IPR005940">
    <property type="entry name" value="Anthranilate_Pribosyl_Tfrase"/>
</dbReference>
<dbReference type="PANTHER" id="PTHR43285:SF2">
    <property type="entry name" value="ANTHRANILATE PHOSPHORIBOSYLTRANSFERASE"/>
    <property type="match status" value="1"/>
</dbReference>
<dbReference type="InterPro" id="IPR035902">
    <property type="entry name" value="Nuc_phospho_transferase"/>
</dbReference>
<evidence type="ECO:0000256" key="4">
    <source>
        <dbReference type="ARBA" id="ARBA00023141"/>
    </source>
</evidence>
<dbReference type="EMBL" id="CP045702">
    <property type="protein sequence ID" value="QNE76546.1"/>
    <property type="molecule type" value="Genomic_DNA"/>
</dbReference>
<feature type="domain" description="Glycosyl transferase family 3" evidence="5">
    <location>
        <begin position="265"/>
        <end position="515"/>
    </location>
</feature>
<evidence type="ECO:0000256" key="2">
    <source>
        <dbReference type="ARBA" id="ARBA00022679"/>
    </source>
</evidence>
<keyword evidence="2" id="KW-0808">Transferase</keyword>
<dbReference type="PANTHER" id="PTHR43285">
    <property type="entry name" value="ANTHRANILATE PHOSPHORIBOSYLTRANSFERASE"/>
    <property type="match status" value="1"/>
</dbReference>
<evidence type="ECO:0000313" key="6">
    <source>
        <dbReference type="EMBL" id="QNE76546.1"/>
    </source>
</evidence>